<dbReference type="OrthoDB" id="10067602at2759"/>
<evidence type="ECO:0000313" key="7">
    <source>
        <dbReference type="EMBL" id="OBS74267.1"/>
    </source>
</evidence>
<comment type="subcellular location">
    <subcellularLocation>
        <location evidence="1">Cell projection</location>
        <location evidence="1">Cilium</location>
        <location evidence="1">Flagellum</location>
    </subcellularLocation>
</comment>
<keyword evidence="2" id="KW-0282">Flagellum</keyword>
<dbReference type="AlphaFoldDB" id="A0A1A6H9I0"/>
<dbReference type="STRING" id="56216.A0A1A6H9I0"/>
<reference evidence="7 8" key="1">
    <citation type="submission" date="2016-06" db="EMBL/GenBank/DDBJ databases">
        <title>The Draft Genome Sequence and Annotation of the Desert Woodrat Neotoma lepida.</title>
        <authorList>
            <person name="Campbell M."/>
            <person name="Oakeson K.F."/>
            <person name="Yandell M."/>
            <person name="Halpert J.R."/>
            <person name="Dearing D."/>
        </authorList>
    </citation>
    <scope>NUCLEOTIDE SEQUENCE [LARGE SCALE GENOMIC DNA]</scope>
    <source>
        <strain evidence="7">417</strain>
        <tissue evidence="7">Liver</tissue>
    </source>
</reference>
<dbReference type="GO" id="GO:0036126">
    <property type="term" value="C:sperm flagellum"/>
    <property type="evidence" value="ECO:0007669"/>
    <property type="project" value="UniProtKB-ARBA"/>
</dbReference>
<gene>
    <name evidence="7" type="ORF">A6R68_15192</name>
</gene>
<dbReference type="FunFam" id="1.20.890.10:FF:000004">
    <property type="entry name" value="ropporin-1-like protein isoform X2"/>
    <property type="match status" value="1"/>
</dbReference>
<keyword evidence="8" id="KW-1185">Reference proteome</keyword>
<dbReference type="SUPFAM" id="SSF47391">
    <property type="entry name" value="Dimerization-anchoring domain of cAMP-dependent PK regulatory subunit"/>
    <property type="match status" value="1"/>
</dbReference>
<accession>A0A1A6H9I0</accession>
<keyword evidence="4" id="KW-0966">Cell projection</keyword>
<dbReference type="CDD" id="cd23019">
    <property type="entry name" value="DD_ROP"/>
    <property type="match status" value="1"/>
</dbReference>
<evidence type="ECO:0000256" key="5">
    <source>
        <dbReference type="ARBA" id="ARBA00035651"/>
    </source>
</evidence>
<organism evidence="7 8">
    <name type="scientific">Neotoma lepida</name>
    <name type="common">Desert woodrat</name>
    <dbReference type="NCBI Taxonomy" id="56216"/>
    <lineage>
        <taxon>Eukaryota</taxon>
        <taxon>Metazoa</taxon>
        <taxon>Chordata</taxon>
        <taxon>Craniata</taxon>
        <taxon>Vertebrata</taxon>
        <taxon>Euteleostomi</taxon>
        <taxon>Mammalia</taxon>
        <taxon>Eutheria</taxon>
        <taxon>Euarchontoglires</taxon>
        <taxon>Glires</taxon>
        <taxon>Rodentia</taxon>
        <taxon>Myomorpha</taxon>
        <taxon>Muroidea</taxon>
        <taxon>Cricetidae</taxon>
        <taxon>Neotominae</taxon>
        <taxon>Neotoma</taxon>
    </lineage>
</organism>
<evidence type="ECO:0000256" key="4">
    <source>
        <dbReference type="ARBA" id="ARBA00023273"/>
    </source>
</evidence>
<dbReference type="EMBL" id="LZPO01044452">
    <property type="protein sequence ID" value="OBS74267.1"/>
    <property type="molecule type" value="Genomic_DNA"/>
</dbReference>
<evidence type="ECO:0000256" key="6">
    <source>
        <dbReference type="ARBA" id="ARBA00040933"/>
    </source>
</evidence>
<evidence type="ECO:0000313" key="8">
    <source>
        <dbReference type="Proteomes" id="UP000092124"/>
    </source>
</evidence>
<dbReference type="GO" id="GO:0048240">
    <property type="term" value="P:sperm capacitation"/>
    <property type="evidence" value="ECO:0007669"/>
    <property type="project" value="UniProtKB-ARBA"/>
</dbReference>
<dbReference type="InterPro" id="IPR047844">
    <property type="entry name" value="ROP_DD"/>
</dbReference>
<proteinExistence type="inferred from homology"/>
<dbReference type="Proteomes" id="UP000092124">
    <property type="component" value="Unassembled WGS sequence"/>
</dbReference>
<keyword evidence="3" id="KW-0969">Cilium</keyword>
<protein>
    <recommendedName>
        <fullName evidence="6">Ropporin-1-like protein</fullName>
    </recommendedName>
</protein>
<comment type="similarity">
    <text evidence="5">Belongs to the ropporin family.</text>
</comment>
<dbReference type="PANTHER" id="PTHR14952">
    <property type="entry name" value="ROPPORIN-1-LIKE PROTEIN"/>
    <property type="match status" value="1"/>
</dbReference>
<sequence>MPLPDTMFCAQQIHIPPELPDILKQFTKAAIRTQPVDVLQWSAGYFSALSRGDPLPVKDRIEMPVATQKTDTGLTQGLLKVLHKQCSHKQYVELSDLEKKWKNLCLPVEKFRVIVELDPCEEKMEWIKFLALGCSSLGGTLNTAMKHICEILTDDPEGGPARIPFDTFAYIYRYLSALDPELPAVETEIYLATLKEKSCSSDPSMVVESLPYDYPPTPLFRGAVTSRGKEGPEEPSRYLKIKGWELYFH</sequence>
<dbReference type="GO" id="GO:0030317">
    <property type="term" value="P:flagellated sperm motility"/>
    <property type="evidence" value="ECO:0007669"/>
    <property type="project" value="UniProtKB-ARBA"/>
</dbReference>
<evidence type="ECO:0000256" key="2">
    <source>
        <dbReference type="ARBA" id="ARBA00022846"/>
    </source>
</evidence>
<evidence type="ECO:0000256" key="3">
    <source>
        <dbReference type="ARBA" id="ARBA00023069"/>
    </source>
</evidence>
<dbReference type="PANTHER" id="PTHR14952:SF14">
    <property type="entry name" value="ROPPORIN-1-LIKE PROTEIN"/>
    <property type="match status" value="1"/>
</dbReference>
<evidence type="ECO:0000256" key="1">
    <source>
        <dbReference type="ARBA" id="ARBA00004230"/>
    </source>
</evidence>
<name>A0A1A6H9I0_NEOLE</name>
<dbReference type="Gene3D" id="1.20.890.10">
    <property type="entry name" value="cAMP-dependent protein kinase regulatory subunit, dimerization-anchoring domain"/>
    <property type="match status" value="1"/>
</dbReference>
<comment type="caution">
    <text evidence="7">The sequence shown here is derived from an EMBL/GenBank/DDBJ whole genome shotgun (WGS) entry which is preliminary data.</text>
</comment>